<dbReference type="RefSeq" id="WP_007788622.1">
    <property type="nucleotide sequence ID" value="NZ_ADGQ01000025.1"/>
</dbReference>
<gene>
    <name evidence="3" type="ORF">HMPREF0634_1459</name>
</gene>
<feature type="domain" description="DUF2262" evidence="1">
    <location>
        <begin position="143"/>
        <end position="281"/>
    </location>
</feature>
<dbReference type="InterPro" id="IPR019260">
    <property type="entry name" value="DUF2262"/>
</dbReference>
<name>E0E1W5_9FIRM</name>
<dbReference type="STRING" id="596315.HMPREF0634_1459"/>
<evidence type="ECO:0000259" key="2">
    <source>
        <dbReference type="Pfam" id="PF22886"/>
    </source>
</evidence>
<dbReference type="Proteomes" id="UP000003244">
    <property type="component" value="Unassembled WGS sequence"/>
</dbReference>
<dbReference type="EMBL" id="ADGQ01000025">
    <property type="protein sequence ID" value="EFM65119.1"/>
    <property type="molecule type" value="Genomic_DNA"/>
</dbReference>
<sequence>MKLIEYMRQRNKMTQKEWEASFHKEEKEIIILRHEGGGGSLRNGFWDWAAYFLAFVDCESGQLYKEEGRIEYPVIDKEALPIEFDDETIYKLRVREKMDEEVPEGVLPSKNHFLLVEVLEKNVSCPELEAILEEYRKPVILHDDLLGELVYNRQIKTFEGSVLWQDEKIYITLDVNKDNKGGITKGKNALKAMISNQSKWDEDLPYFAAKSLIKCAREWDESDARESEISEEDFAKRIRISSIWMTSGGSFSVYFDDDDIFFGHTIRMSGSLKKGLVSANIEG</sequence>
<dbReference type="Pfam" id="PF10020">
    <property type="entry name" value="DUF2262"/>
    <property type="match status" value="1"/>
</dbReference>
<comment type="caution">
    <text evidence="3">The sequence shown here is derived from an EMBL/GenBank/DDBJ whole genome shotgun (WGS) entry which is preliminary data.</text>
</comment>
<evidence type="ECO:0000313" key="3">
    <source>
        <dbReference type="EMBL" id="EFM65119.1"/>
    </source>
</evidence>
<reference evidence="3 4" key="1">
    <citation type="submission" date="2010-08" db="EMBL/GenBank/DDBJ databases">
        <authorList>
            <person name="Harkins D.M."/>
            <person name="Madupu R."/>
            <person name="Durkin A.S."/>
            <person name="Torralba M."/>
            <person name="Methe B."/>
            <person name="Sutton G.G."/>
            <person name="Nelson K.E."/>
        </authorList>
    </citation>
    <scope>NUCLEOTIDE SEQUENCE [LARGE SCALE GENOMIC DNA]</scope>
    <source>
        <strain evidence="3 4">DSM 17678</strain>
    </source>
</reference>
<dbReference type="PIRSF" id="PIRSF033642">
    <property type="entry name" value="UCP033642"/>
    <property type="match status" value="1"/>
</dbReference>
<evidence type="ECO:0000313" key="4">
    <source>
        <dbReference type="Proteomes" id="UP000003244"/>
    </source>
</evidence>
<feature type="domain" description="DUF7021" evidence="2">
    <location>
        <begin position="14"/>
        <end position="135"/>
    </location>
</feature>
<keyword evidence="4" id="KW-1185">Reference proteome</keyword>
<evidence type="ECO:0000259" key="1">
    <source>
        <dbReference type="Pfam" id="PF10020"/>
    </source>
</evidence>
<dbReference type="GeneID" id="84800200"/>
<proteinExistence type="predicted"/>
<protein>
    <submittedName>
        <fullName evidence="3">Uncharacterized protein</fullName>
    </submittedName>
</protein>
<dbReference type="AlphaFoldDB" id="E0E1W5"/>
<accession>E0E1W5</accession>
<dbReference type="Pfam" id="PF22886">
    <property type="entry name" value="DUF7021"/>
    <property type="match status" value="1"/>
</dbReference>
<dbReference type="InterPro" id="IPR054286">
    <property type="entry name" value="DUF7021"/>
</dbReference>
<dbReference type="eggNOG" id="COG4296">
    <property type="taxonomic scope" value="Bacteria"/>
</dbReference>
<organism evidence="3 4">
    <name type="scientific">Peptostreptococcus stomatis DSM 17678</name>
    <dbReference type="NCBI Taxonomy" id="596315"/>
    <lineage>
        <taxon>Bacteria</taxon>
        <taxon>Bacillati</taxon>
        <taxon>Bacillota</taxon>
        <taxon>Clostridia</taxon>
        <taxon>Peptostreptococcales</taxon>
        <taxon>Peptostreptococcaceae</taxon>
        <taxon>Peptostreptococcus</taxon>
    </lineage>
</organism>
<dbReference type="OrthoDB" id="1151029at2"/>
<dbReference type="InterPro" id="IPR024198">
    <property type="entry name" value="UCP033642"/>
</dbReference>